<evidence type="ECO:0000256" key="1">
    <source>
        <dbReference type="SAM" id="Phobius"/>
    </source>
</evidence>
<sequence length="731" mass="82157">MTPTDARVDPAAHNRSDFQSAKTHLKSWTKAITSYLRSDEEHPLIQPVGRYVDRKESWDADDLARINSLRIPKVPWTSTRNNIPDMLLYKLGSLETLDAGFAPRIQKFLDLDADCAVVNASGTGKSRLLFEALGRRWGLYFTCYAHDTVSPYGSLDLTHTFADLWREQGLRSEIDLRCRGPSARQAVETNRSIIRTTFLRVLLARVMVFGVFSELVASLGIALDVARRRWLMIQLRPDEILKRDVFSSLLIYLADMGEDELLSRTKALLHETPIKLELIALDEAQVAAHTLTRAFATTDMTAHAPILRELVVSFLSCFREQRLLVAGTDVPLSILDDAQRHFDSPRAAFSLFHELGQFDSLAQLVLQTGSGHAVDVVSTLLLRLTSFWRSRGLLYHQNLMGYNLMVEDNTLDKSPLALPLRRALFQFAFSKQPSYLQDQPAAVVALGLGMFRDTEELQAEVSEPLVFYKLAAWLQASTTWNFAGLLARRRADPKFSVRRAAFAEGLCPHFSAAFAAPGYALDSCFNFEGPQPPFWRTRRAKLVVRSSKSSRVKIRDAPSDAGIVRATGAQDVFSWLSEPAQPFLVTEEDLGAGLLFFLNIEGVGVVLVCVECDPFPNPRPRRRTEVVPHDPNWFFPHLKQAPADRKTLLSMLKDLPGIPMDPPRRAVKKQAPINTYRYSTLHILCFARAWPSQTRYDPPVACLDFDALMSHKASPEMAFEYLDDAMTATSS</sequence>
<dbReference type="AlphaFoldDB" id="A0A165JZN7"/>
<protein>
    <submittedName>
        <fullName evidence="2">Uncharacterized protein</fullName>
    </submittedName>
</protein>
<dbReference type="OrthoDB" id="2393824at2759"/>
<keyword evidence="1" id="KW-1133">Transmembrane helix</keyword>
<keyword evidence="3" id="KW-1185">Reference proteome</keyword>
<accession>A0A165JZN7</accession>
<reference evidence="2 3" key="1">
    <citation type="journal article" date="2016" name="Mol. Biol. Evol.">
        <title>Comparative Genomics of Early-Diverging Mushroom-Forming Fungi Provides Insights into the Origins of Lignocellulose Decay Capabilities.</title>
        <authorList>
            <person name="Nagy L.G."/>
            <person name="Riley R."/>
            <person name="Tritt A."/>
            <person name="Adam C."/>
            <person name="Daum C."/>
            <person name="Floudas D."/>
            <person name="Sun H."/>
            <person name="Yadav J.S."/>
            <person name="Pangilinan J."/>
            <person name="Larsson K.H."/>
            <person name="Matsuura K."/>
            <person name="Barry K."/>
            <person name="Labutti K."/>
            <person name="Kuo R."/>
            <person name="Ohm R.A."/>
            <person name="Bhattacharya S.S."/>
            <person name="Shirouzu T."/>
            <person name="Yoshinaga Y."/>
            <person name="Martin F.M."/>
            <person name="Grigoriev I.V."/>
            <person name="Hibbett D.S."/>
        </authorList>
    </citation>
    <scope>NUCLEOTIDE SEQUENCE [LARGE SCALE GENOMIC DNA]</scope>
    <source>
        <strain evidence="2 3">HHB12029</strain>
    </source>
</reference>
<evidence type="ECO:0000313" key="2">
    <source>
        <dbReference type="EMBL" id="KZV95576.1"/>
    </source>
</evidence>
<proteinExistence type="predicted"/>
<keyword evidence="1" id="KW-0812">Transmembrane</keyword>
<organism evidence="2 3">
    <name type="scientific">Exidia glandulosa HHB12029</name>
    <dbReference type="NCBI Taxonomy" id="1314781"/>
    <lineage>
        <taxon>Eukaryota</taxon>
        <taxon>Fungi</taxon>
        <taxon>Dikarya</taxon>
        <taxon>Basidiomycota</taxon>
        <taxon>Agaricomycotina</taxon>
        <taxon>Agaricomycetes</taxon>
        <taxon>Auriculariales</taxon>
        <taxon>Exidiaceae</taxon>
        <taxon>Exidia</taxon>
    </lineage>
</organism>
<gene>
    <name evidence="2" type="ORF">EXIGLDRAFT_748116</name>
</gene>
<keyword evidence="1" id="KW-0472">Membrane</keyword>
<dbReference type="InParanoid" id="A0A165JZN7"/>
<feature type="transmembrane region" description="Helical" evidence="1">
    <location>
        <begin position="202"/>
        <end position="226"/>
    </location>
</feature>
<dbReference type="Proteomes" id="UP000077266">
    <property type="component" value="Unassembled WGS sequence"/>
</dbReference>
<dbReference type="EMBL" id="KV425955">
    <property type="protein sequence ID" value="KZV95576.1"/>
    <property type="molecule type" value="Genomic_DNA"/>
</dbReference>
<name>A0A165JZN7_EXIGL</name>
<evidence type="ECO:0000313" key="3">
    <source>
        <dbReference type="Proteomes" id="UP000077266"/>
    </source>
</evidence>